<proteinExistence type="predicted"/>
<dbReference type="Gene3D" id="1.20.150.30">
    <property type="entry name" value="Zincin-like metallopeptidase, N-terminal domain"/>
    <property type="match status" value="1"/>
</dbReference>
<dbReference type="SUPFAM" id="SSF55486">
    <property type="entry name" value="Metalloproteases ('zincins'), catalytic domain"/>
    <property type="match status" value="1"/>
</dbReference>
<evidence type="ECO:0008006" key="3">
    <source>
        <dbReference type="Google" id="ProtNLM"/>
    </source>
</evidence>
<dbReference type="InterPro" id="IPR022454">
    <property type="entry name" value="CHP03883_F420-assoc"/>
</dbReference>
<dbReference type="Proteomes" id="UP000597761">
    <property type="component" value="Unassembled WGS sequence"/>
</dbReference>
<dbReference type="NCBIfam" id="TIGR03883">
    <property type="entry name" value="DUF2342_F420"/>
    <property type="match status" value="1"/>
</dbReference>
<protein>
    <recommendedName>
        <fullName evidence="3">Hydrolase</fullName>
    </recommendedName>
</protein>
<comment type="caution">
    <text evidence="1">The sequence shown here is derived from an EMBL/GenBank/DDBJ whole genome shotgun (WGS) entry which is preliminary data.</text>
</comment>
<dbReference type="RefSeq" id="WP_188668340.1">
    <property type="nucleotide sequence ID" value="NZ_BMJI01000013.1"/>
</dbReference>
<dbReference type="InterPro" id="IPR042271">
    <property type="entry name" value="Zinicin_2_N"/>
</dbReference>
<keyword evidence="2" id="KW-1185">Reference proteome</keyword>
<name>A0ABQ1PBK3_9MICC</name>
<gene>
    <name evidence="1" type="ORF">GCM10011512_20730</name>
</gene>
<sequence>MSLTSSRLSGLVDWDLAAGTAAKLAPAGPRVSPRRMRETVESLRAAADASVAHVHQISRLDAAADLRDSAVLVVDRATWSRANTQSFSVLMQPALDRLVETRGQALTAATAALGGRLTGVQLGSILSFLSSKVLGQYDPFAALAAGTTAPPAGRLLLVAPNVLEVERELHVEPADFRLWVCLHEQTHRVQFAAAPWLRGHMIEQIGLLSESMVDKADTFAARIAEAARSVGSGRLTGAAGRADGAAGGTGILGILQDEQEKEIFSHLTAVMSLLEGHANVVMDGVDAGIVPTVRTIRQRFNARGAHRSGLEKLLRQLLGLDAKMRQYSDGSRFVRGVVDQVGLDGFNRIWDAPGNLPSEHEIHHPADWVDRLGLTGRR</sequence>
<dbReference type="InterPro" id="IPR018766">
    <property type="entry name" value="Zinicin_2"/>
</dbReference>
<evidence type="ECO:0000313" key="2">
    <source>
        <dbReference type="Proteomes" id="UP000597761"/>
    </source>
</evidence>
<reference evidence="2" key="1">
    <citation type="journal article" date="2019" name="Int. J. Syst. Evol. Microbiol.">
        <title>The Global Catalogue of Microorganisms (GCM) 10K type strain sequencing project: providing services to taxonomists for standard genome sequencing and annotation.</title>
        <authorList>
            <consortium name="The Broad Institute Genomics Platform"/>
            <consortium name="The Broad Institute Genome Sequencing Center for Infectious Disease"/>
            <person name="Wu L."/>
            <person name="Ma J."/>
        </authorList>
    </citation>
    <scope>NUCLEOTIDE SEQUENCE [LARGE SCALE GENOMIC DNA]</scope>
    <source>
        <strain evidence="2">CGMCC 1.15480</strain>
    </source>
</reference>
<organism evidence="1 2">
    <name type="scientific">Tersicoccus solisilvae</name>
    <dbReference type="NCBI Taxonomy" id="1882339"/>
    <lineage>
        <taxon>Bacteria</taxon>
        <taxon>Bacillati</taxon>
        <taxon>Actinomycetota</taxon>
        <taxon>Actinomycetes</taxon>
        <taxon>Micrococcales</taxon>
        <taxon>Micrococcaceae</taxon>
        <taxon>Tersicoccus</taxon>
    </lineage>
</organism>
<dbReference type="Pfam" id="PF10103">
    <property type="entry name" value="Zincin_2"/>
    <property type="match status" value="1"/>
</dbReference>
<dbReference type="EMBL" id="BMJI01000013">
    <property type="protein sequence ID" value="GGC93566.1"/>
    <property type="molecule type" value="Genomic_DNA"/>
</dbReference>
<dbReference type="PANTHER" id="PTHR39420:SF1">
    <property type="entry name" value="HYDROLASE"/>
    <property type="match status" value="1"/>
</dbReference>
<dbReference type="NCBIfam" id="TIGR03624">
    <property type="entry name" value="putative hydrolase"/>
    <property type="match status" value="1"/>
</dbReference>
<dbReference type="PANTHER" id="PTHR39420">
    <property type="match status" value="1"/>
</dbReference>
<evidence type="ECO:0000313" key="1">
    <source>
        <dbReference type="EMBL" id="GGC93566.1"/>
    </source>
</evidence>
<accession>A0ABQ1PBK3</accession>